<gene>
    <name evidence="5" type="ORF">OJ997_26125</name>
</gene>
<dbReference type="AlphaFoldDB" id="A0A9X3NF35"/>
<keyword evidence="3" id="KW-0443">Lipid metabolism</keyword>
<evidence type="ECO:0000256" key="1">
    <source>
        <dbReference type="ARBA" id="ARBA00022801"/>
    </source>
</evidence>
<protein>
    <recommendedName>
        <fullName evidence="7">Alpha/beta hydrolase</fullName>
    </recommendedName>
</protein>
<dbReference type="RefSeq" id="WP_270028224.1">
    <property type="nucleotide sequence ID" value="NZ_JAPDDP010000061.1"/>
</dbReference>
<dbReference type="Gene3D" id="3.40.50.1820">
    <property type="entry name" value="alpha/beta hydrolase"/>
    <property type="match status" value="1"/>
</dbReference>
<evidence type="ECO:0000313" key="5">
    <source>
        <dbReference type="EMBL" id="MDA0183810.1"/>
    </source>
</evidence>
<feature type="chain" id="PRO_5040981176" description="Alpha/beta hydrolase" evidence="4">
    <location>
        <begin position="37"/>
        <end position="565"/>
    </location>
</feature>
<keyword evidence="4" id="KW-0732">Signal</keyword>
<dbReference type="InterPro" id="IPR029058">
    <property type="entry name" value="AB_hydrolase_fold"/>
</dbReference>
<dbReference type="SUPFAM" id="SSF53474">
    <property type="entry name" value="alpha/beta-Hydrolases"/>
    <property type="match status" value="1"/>
</dbReference>
<evidence type="ECO:0000256" key="4">
    <source>
        <dbReference type="SAM" id="SignalP"/>
    </source>
</evidence>
<evidence type="ECO:0000313" key="6">
    <source>
        <dbReference type="Proteomes" id="UP001147653"/>
    </source>
</evidence>
<sequence>MTLRAGGRSTKRTRLVGSTATVLLGGVLAGAAPVAAAEYPVGHDVQRIVVPGSAQGEPRQVDVHLWYPATASTLPKTVYTSALHGVPVPAPFAPLGWTVEAELAQEDAPVAATGKPFGVIVFSHGNTNDPMDYAHTLERIAAGGFVVAAPSHTNNTQEDARIDAYNALAGATPRPCNDGRAGPCSRASVPFSMADRTRDVSKVLDALPGWFGSRIDVAQAGLLGHSRGTLTALATAGGSAPPVPANPTCSGDPARCWPLTADPRVVAVMGMAIGQQPISLGVDYKAIKVPTLLVSAAKDLMSPPLVSQNAYAAITSADKRLVSIPNGVHRSFDSTYCDQMQAAGRRVAANADAALDRHTFERIVTSLNSGWGTDFCSFASFAGIEELTRIATGGFTPTATNVPVTGLDTDAVKEQMAALAVDFFGTRLARVASGGVSGTVPATLALTLGTPASFGAFVPGVDRTYDASTRATVTSTAGSAQLSVGDPSATATGRLVNGNFALDQPLQVRANGAPSAPLGALRDYAGPVSNDVSTVDFRQTIARTQPLRTGVYSKTLTFTLSTTAP</sequence>
<keyword evidence="1" id="KW-0378">Hydrolase</keyword>
<reference evidence="5" key="1">
    <citation type="submission" date="2022-10" db="EMBL/GenBank/DDBJ databases">
        <title>The WGS of Solirubrobacter phytolaccae KCTC 29190.</title>
        <authorList>
            <person name="Jiang Z."/>
        </authorList>
    </citation>
    <scope>NUCLEOTIDE SEQUENCE</scope>
    <source>
        <strain evidence="5">KCTC 29190</strain>
    </source>
</reference>
<evidence type="ECO:0000256" key="2">
    <source>
        <dbReference type="ARBA" id="ARBA00022963"/>
    </source>
</evidence>
<feature type="signal peptide" evidence="4">
    <location>
        <begin position="1"/>
        <end position="36"/>
    </location>
</feature>
<comment type="caution">
    <text evidence="5">The sequence shown here is derived from an EMBL/GenBank/DDBJ whole genome shotgun (WGS) entry which is preliminary data.</text>
</comment>
<keyword evidence="6" id="KW-1185">Reference proteome</keyword>
<dbReference type="GO" id="GO:0016042">
    <property type="term" value="P:lipid catabolic process"/>
    <property type="evidence" value="ECO:0007669"/>
    <property type="project" value="UniProtKB-KW"/>
</dbReference>
<evidence type="ECO:0008006" key="7">
    <source>
        <dbReference type="Google" id="ProtNLM"/>
    </source>
</evidence>
<evidence type="ECO:0000256" key="3">
    <source>
        <dbReference type="ARBA" id="ARBA00023098"/>
    </source>
</evidence>
<keyword evidence="2" id="KW-0442">Lipid degradation</keyword>
<proteinExistence type="predicted"/>
<dbReference type="Proteomes" id="UP001147653">
    <property type="component" value="Unassembled WGS sequence"/>
</dbReference>
<dbReference type="EMBL" id="JAPDDP010000061">
    <property type="protein sequence ID" value="MDA0183810.1"/>
    <property type="molecule type" value="Genomic_DNA"/>
</dbReference>
<dbReference type="GO" id="GO:0003847">
    <property type="term" value="F:1-alkyl-2-acetylglycerophosphocholine esterase activity"/>
    <property type="evidence" value="ECO:0007669"/>
    <property type="project" value="TreeGrafter"/>
</dbReference>
<dbReference type="PANTHER" id="PTHR10272">
    <property type="entry name" value="PLATELET-ACTIVATING FACTOR ACETYLHYDROLASE"/>
    <property type="match status" value="1"/>
</dbReference>
<dbReference type="PANTHER" id="PTHR10272:SF0">
    <property type="entry name" value="PLATELET-ACTIVATING FACTOR ACETYLHYDROLASE"/>
    <property type="match status" value="1"/>
</dbReference>
<name>A0A9X3NF35_9ACTN</name>
<organism evidence="5 6">
    <name type="scientific">Solirubrobacter phytolaccae</name>
    <dbReference type="NCBI Taxonomy" id="1404360"/>
    <lineage>
        <taxon>Bacteria</taxon>
        <taxon>Bacillati</taxon>
        <taxon>Actinomycetota</taxon>
        <taxon>Thermoleophilia</taxon>
        <taxon>Solirubrobacterales</taxon>
        <taxon>Solirubrobacteraceae</taxon>
        <taxon>Solirubrobacter</taxon>
    </lineage>
</organism>
<accession>A0A9X3NF35</accession>